<feature type="compositionally biased region" description="Pro residues" evidence="1">
    <location>
        <begin position="114"/>
        <end position="129"/>
    </location>
</feature>
<protein>
    <recommendedName>
        <fullName evidence="5">SPOR domain-containing protein</fullName>
    </recommendedName>
</protein>
<sequence>MSDLTPSYRVRPERESGPPWRMLGVFAAILGALLIGALTVWSFSRGGGRGVPLIEPDPRPIRVRPTDPGGLRVQNQDELIFDRDRRPTGTARLAPESEGPRLDALRQQVAQPPAAAPPPAVAPAPAAPA</sequence>
<accession>A0ABS5EZ16</accession>
<name>A0ABS5EZ16_9PROT</name>
<evidence type="ECO:0008006" key="5">
    <source>
        <dbReference type="Google" id="ProtNLM"/>
    </source>
</evidence>
<feature type="non-terminal residue" evidence="3">
    <location>
        <position position="129"/>
    </location>
</feature>
<feature type="transmembrane region" description="Helical" evidence="2">
    <location>
        <begin position="20"/>
        <end position="43"/>
    </location>
</feature>
<keyword evidence="4" id="KW-1185">Reference proteome</keyword>
<keyword evidence="2" id="KW-0472">Membrane</keyword>
<dbReference type="Proteomes" id="UP001196870">
    <property type="component" value="Unassembled WGS sequence"/>
</dbReference>
<proteinExistence type="predicted"/>
<gene>
    <name evidence="3" type="ORF">GXW71_14435</name>
</gene>
<keyword evidence="2" id="KW-0812">Transmembrane</keyword>
<keyword evidence="2" id="KW-1133">Transmembrane helix</keyword>
<evidence type="ECO:0000256" key="1">
    <source>
        <dbReference type="SAM" id="MobiDB-lite"/>
    </source>
</evidence>
<reference evidence="4" key="1">
    <citation type="journal article" date="2021" name="Syst. Appl. Microbiol.">
        <title>Roseomonas hellenica sp. nov., isolated from roots of wild-growing Alkanna tinctoria.</title>
        <authorList>
            <person name="Rat A."/>
            <person name="Naranjo H.D."/>
            <person name="Lebbe L."/>
            <person name="Cnockaert M."/>
            <person name="Krigas N."/>
            <person name="Grigoriadou K."/>
            <person name="Maloupa E."/>
            <person name="Willems A."/>
        </authorList>
    </citation>
    <scope>NUCLEOTIDE SEQUENCE [LARGE SCALE GENOMIC DNA]</scope>
    <source>
        <strain evidence="4">LMG 31523</strain>
    </source>
</reference>
<evidence type="ECO:0000313" key="4">
    <source>
        <dbReference type="Proteomes" id="UP001196870"/>
    </source>
</evidence>
<evidence type="ECO:0000256" key="2">
    <source>
        <dbReference type="SAM" id="Phobius"/>
    </source>
</evidence>
<feature type="region of interest" description="Disordered" evidence="1">
    <location>
        <begin position="49"/>
        <end position="129"/>
    </location>
</feature>
<dbReference type="EMBL" id="JAAGBB010000016">
    <property type="protein sequence ID" value="MBR0665555.1"/>
    <property type="molecule type" value="Genomic_DNA"/>
</dbReference>
<organism evidence="3 4">
    <name type="scientific">Plastoroseomonas hellenica</name>
    <dbReference type="NCBI Taxonomy" id="2687306"/>
    <lineage>
        <taxon>Bacteria</taxon>
        <taxon>Pseudomonadati</taxon>
        <taxon>Pseudomonadota</taxon>
        <taxon>Alphaproteobacteria</taxon>
        <taxon>Acetobacterales</taxon>
        <taxon>Acetobacteraceae</taxon>
        <taxon>Plastoroseomonas</taxon>
    </lineage>
</organism>
<comment type="caution">
    <text evidence="3">The sequence shown here is derived from an EMBL/GenBank/DDBJ whole genome shotgun (WGS) entry which is preliminary data.</text>
</comment>
<evidence type="ECO:0000313" key="3">
    <source>
        <dbReference type="EMBL" id="MBR0665555.1"/>
    </source>
</evidence>